<dbReference type="CDD" id="cd00383">
    <property type="entry name" value="trans_reg_C"/>
    <property type="match status" value="1"/>
</dbReference>
<dbReference type="Pfam" id="PF00072">
    <property type="entry name" value="Response_reg"/>
    <property type="match status" value="1"/>
</dbReference>
<evidence type="ECO:0000256" key="9">
    <source>
        <dbReference type="PROSITE-ProRule" id="PRU01091"/>
    </source>
</evidence>
<keyword evidence="2 8" id="KW-0597">Phosphoprotein</keyword>
<dbReference type="InterPro" id="IPR039420">
    <property type="entry name" value="WalR-like"/>
</dbReference>
<name>A0A9J6PAE2_9CLOT</name>
<evidence type="ECO:0000313" key="13">
    <source>
        <dbReference type="Proteomes" id="UP001056429"/>
    </source>
</evidence>
<keyword evidence="6" id="KW-0804">Transcription</keyword>
<reference evidence="12" key="2">
    <citation type="submission" date="2021-04" db="EMBL/GenBank/DDBJ databases">
        <authorList>
            <person name="Dong X."/>
        </authorList>
    </citation>
    <scope>NUCLEOTIDE SEQUENCE</scope>
    <source>
        <strain evidence="12">ZWT</strain>
    </source>
</reference>
<gene>
    <name evidence="12" type="ORF">KDK92_21680</name>
</gene>
<dbReference type="SMART" id="SM00862">
    <property type="entry name" value="Trans_reg_C"/>
    <property type="match status" value="1"/>
</dbReference>
<dbReference type="SUPFAM" id="SSF46894">
    <property type="entry name" value="C-terminal effector domain of the bipartite response regulators"/>
    <property type="match status" value="1"/>
</dbReference>
<sequence length="228" mass="26553">MYEKVLVVEDESDIRELLELHLLKQEYKVFTAKDGEEALEIFNREKIDIALLDVMMPKVNGFKVIKSIREESDIPIIFITARGEDEDKILGLGLGADDYVSKPFSPSEVIARVQAHLRRYLAYSHKNREELICGDLILDKKSCEVKKDGEIIQLNAKEYKLLYLFMNNIGRVFTKKQLYENVWEEDYYGDSNTIMVHISHLRDKIEVNPKSPSYLKTIRGIGYKMEKK</sequence>
<dbReference type="InterPro" id="IPR036388">
    <property type="entry name" value="WH-like_DNA-bd_sf"/>
</dbReference>
<evidence type="ECO:0000256" key="5">
    <source>
        <dbReference type="ARBA" id="ARBA00023125"/>
    </source>
</evidence>
<evidence type="ECO:0000256" key="8">
    <source>
        <dbReference type="PROSITE-ProRule" id="PRU00169"/>
    </source>
</evidence>
<dbReference type="InterPro" id="IPR016032">
    <property type="entry name" value="Sig_transdc_resp-reg_C-effctor"/>
</dbReference>
<keyword evidence="5 9" id="KW-0238">DNA-binding</keyword>
<evidence type="ECO:0000256" key="4">
    <source>
        <dbReference type="ARBA" id="ARBA00023015"/>
    </source>
</evidence>
<feature type="modified residue" description="4-aspartylphosphate" evidence="8">
    <location>
        <position position="53"/>
    </location>
</feature>
<dbReference type="InterPro" id="IPR001789">
    <property type="entry name" value="Sig_transdc_resp-reg_receiver"/>
</dbReference>
<feature type="DNA-binding region" description="OmpR/PhoB-type" evidence="9">
    <location>
        <begin position="128"/>
        <end position="227"/>
    </location>
</feature>
<dbReference type="Gene3D" id="1.10.10.10">
    <property type="entry name" value="Winged helix-like DNA-binding domain superfamily/Winged helix DNA-binding domain"/>
    <property type="match status" value="1"/>
</dbReference>
<proteinExistence type="predicted"/>
<evidence type="ECO:0000256" key="2">
    <source>
        <dbReference type="ARBA" id="ARBA00022553"/>
    </source>
</evidence>
<dbReference type="GO" id="GO:0032993">
    <property type="term" value="C:protein-DNA complex"/>
    <property type="evidence" value="ECO:0007669"/>
    <property type="project" value="TreeGrafter"/>
</dbReference>
<dbReference type="FunFam" id="1.10.10.10:FF:000018">
    <property type="entry name" value="DNA-binding response regulator ResD"/>
    <property type="match status" value="1"/>
</dbReference>
<comment type="function">
    <text evidence="7">May play the central regulatory role in sporulation. It may be an element of the effector pathway responsible for the activation of sporulation genes in response to nutritional stress. Spo0A may act in concert with spo0H (a sigma factor) to control the expression of some genes that are critical to the sporulation process.</text>
</comment>
<feature type="domain" description="Response regulatory" evidence="10">
    <location>
        <begin position="4"/>
        <end position="117"/>
    </location>
</feature>
<dbReference type="InterPro" id="IPR001867">
    <property type="entry name" value="OmpR/PhoB-type_DNA-bd"/>
</dbReference>
<dbReference type="PANTHER" id="PTHR48111:SF40">
    <property type="entry name" value="PHOSPHATE REGULON TRANSCRIPTIONAL REGULATORY PROTEIN PHOB"/>
    <property type="match status" value="1"/>
</dbReference>
<reference evidence="12" key="1">
    <citation type="journal article" date="2021" name="mSystems">
        <title>Bacteria and Archaea Synergistically Convert Glycine Betaine to Biogenic Methane in the Formosa Cold Seep of the South China Sea.</title>
        <authorList>
            <person name="Li L."/>
            <person name="Zhang W."/>
            <person name="Zhang S."/>
            <person name="Song L."/>
            <person name="Sun Q."/>
            <person name="Zhang H."/>
            <person name="Xiang H."/>
            <person name="Dong X."/>
        </authorList>
    </citation>
    <scope>NUCLEOTIDE SEQUENCE</scope>
    <source>
        <strain evidence="12">ZWT</strain>
    </source>
</reference>
<dbReference type="RefSeq" id="WP_250861490.1">
    <property type="nucleotide sequence ID" value="NZ_JAGSOJ010000005.1"/>
</dbReference>
<evidence type="ECO:0000256" key="3">
    <source>
        <dbReference type="ARBA" id="ARBA00023012"/>
    </source>
</evidence>
<comment type="caution">
    <text evidence="12">The sequence shown here is derived from an EMBL/GenBank/DDBJ whole genome shotgun (WGS) entry which is preliminary data.</text>
</comment>
<accession>A0A9J6PAE2</accession>
<dbReference type="SUPFAM" id="SSF52172">
    <property type="entry name" value="CheY-like"/>
    <property type="match status" value="1"/>
</dbReference>
<evidence type="ECO:0000259" key="11">
    <source>
        <dbReference type="PROSITE" id="PS51755"/>
    </source>
</evidence>
<keyword evidence="3" id="KW-0902">Two-component regulatory system</keyword>
<dbReference type="EMBL" id="JAGSOJ010000005">
    <property type="protein sequence ID" value="MCM1992333.1"/>
    <property type="molecule type" value="Genomic_DNA"/>
</dbReference>
<dbReference type="GO" id="GO:0000156">
    <property type="term" value="F:phosphorelay response regulator activity"/>
    <property type="evidence" value="ECO:0007669"/>
    <property type="project" value="TreeGrafter"/>
</dbReference>
<evidence type="ECO:0000256" key="7">
    <source>
        <dbReference type="ARBA" id="ARBA00024867"/>
    </source>
</evidence>
<dbReference type="Gene3D" id="6.10.250.690">
    <property type="match status" value="1"/>
</dbReference>
<keyword evidence="4" id="KW-0805">Transcription regulation</keyword>
<dbReference type="FunFam" id="3.40.50.2300:FF:000001">
    <property type="entry name" value="DNA-binding response regulator PhoB"/>
    <property type="match status" value="1"/>
</dbReference>
<dbReference type="Pfam" id="PF00486">
    <property type="entry name" value="Trans_reg_C"/>
    <property type="match status" value="1"/>
</dbReference>
<evidence type="ECO:0000256" key="6">
    <source>
        <dbReference type="ARBA" id="ARBA00023163"/>
    </source>
</evidence>
<organism evidence="12 13">
    <name type="scientific">Oceanirhabdus seepicola</name>
    <dbReference type="NCBI Taxonomy" id="2828781"/>
    <lineage>
        <taxon>Bacteria</taxon>
        <taxon>Bacillati</taxon>
        <taxon>Bacillota</taxon>
        <taxon>Clostridia</taxon>
        <taxon>Eubacteriales</taxon>
        <taxon>Clostridiaceae</taxon>
        <taxon>Oceanirhabdus</taxon>
    </lineage>
</organism>
<dbReference type="Proteomes" id="UP001056429">
    <property type="component" value="Unassembled WGS sequence"/>
</dbReference>
<protein>
    <recommendedName>
        <fullName evidence="1">Stage 0 sporulation protein A homolog</fullName>
    </recommendedName>
</protein>
<dbReference type="AlphaFoldDB" id="A0A9J6PAE2"/>
<dbReference type="InterPro" id="IPR011006">
    <property type="entry name" value="CheY-like_superfamily"/>
</dbReference>
<dbReference type="GO" id="GO:0000976">
    <property type="term" value="F:transcription cis-regulatory region binding"/>
    <property type="evidence" value="ECO:0007669"/>
    <property type="project" value="TreeGrafter"/>
</dbReference>
<dbReference type="Gene3D" id="3.40.50.2300">
    <property type="match status" value="1"/>
</dbReference>
<dbReference type="SMART" id="SM00448">
    <property type="entry name" value="REC"/>
    <property type="match status" value="1"/>
</dbReference>
<dbReference type="PANTHER" id="PTHR48111">
    <property type="entry name" value="REGULATOR OF RPOS"/>
    <property type="match status" value="1"/>
</dbReference>
<dbReference type="GO" id="GO:0006355">
    <property type="term" value="P:regulation of DNA-templated transcription"/>
    <property type="evidence" value="ECO:0007669"/>
    <property type="project" value="InterPro"/>
</dbReference>
<evidence type="ECO:0000256" key="1">
    <source>
        <dbReference type="ARBA" id="ARBA00018672"/>
    </source>
</evidence>
<evidence type="ECO:0000259" key="10">
    <source>
        <dbReference type="PROSITE" id="PS50110"/>
    </source>
</evidence>
<feature type="domain" description="OmpR/PhoB-type" evidence="11">
    <location>
        <begin position="128"/>
        <end position="227"/>
    </location>
</feature>
<dbReference type="PROSITE" id="PS51755">
    <property type="entry name" value="OMPR_PHOB"/>
    <property type="match status" value="1"/>
</dbReference>
<dbReference type="PROSITE" id="PS50110">
    <property type="entry name" value="RESPONSE_REGULATORY"/>
    <property type="match status" value="1"/>
</dbReference>
<keyword evidence="13" id="KW-1185">Reference proteome</keyword>
<dbReference type="GO" id="GO:0005829">
    <property type="term" value="C:cytosol"/>
    <property type="evidence" value="ECO:0007669"/>
    <property type="project" value="TreeGrafter"/>
</dbReference>
<dbReference type="CDD" id="cd17574">
    <property type="entry name" value="REC_OmpR"/>
    <property type="match status" value="1"/>
</dbReference>
<evidence type="ECO:0000313" key="12">
    <source>
        <dbReference type="EMBL" id="MCM1992333.1"/>
    </source>
</evidence>